<feature type="region of interest" description="Disordered" evidence="1">
    <location>
        <begin position="49"/>
        <end position="376"/>
    </location>
</feature>
<keyword evidence="4" id="KW-1185">Reference proteome</keyword>
<reference evidence="3 4" key="1">
    <citation type="journal article" date="2018" name="BMC Genomics">
        <title>Genomic comparison of Trypanosoma conorhini and Trypanosoma rangeli to Trypanosoma cruzi strains of high and low virulence.</title>
        <authorList>
            <person name="Bradwell K.R."/>
            <person name="Koparde V.N."/>
            <person name="Matveyev A.V."/>
            <person name="Serrano M.G."/>
            <person name="Alves J.M."/>
            <person name="Parikh H."/>
            <person name="Huang B."/>
            <person name="Lee V."/>
            <person name="Espinosa-Alvarez O."/>
            <person name="Ortiz P.A."/>
            <person name="Costa-Martins A.G."/>
            <person name="Teixeira M.M."/>
            <person name="Buck G.A."/>
        </authorList>
    </citation>
    <scope>NUCLEOTIDE SEQUENCE [LARGE SCALE GENOMIC DNA]</scope>
    <source>
        <strain evidence="3 4">025E</strain>
    </source>
</reference>
<feature type="compositionally biased region" description="Low complexity" evidence="1">
    <location>
        <begin position="302"/>
        <end position="333"/>
    </location>
</feature>
<dbReference type="EMBL" id="MKKU01001522">
    <property type="protein sequence ID" value="RNE95108.1"/>
    <property type="molecule type" value="Genomic_DNA"/>
</dbReference>
<evidence type="ECO:0000313" key="3">
    <source>
        <dbReference type="EMBL" id="RNE95108.1"/>
    </source>
</evidence>
<dbReference type="GeneID" id="40323784"/>
<dbReference type="AlphaFoldDB" id="A0A3R7M2T3"/>
<evidence type="ECO:0000256" key="2">
    <source>
        <dbReference type="SAM" id="SignalP"/>
    </source>
</evidence>
<feature type="chain" id="PRO_5018728883" evidence="2">
    <location>
        <begin position="24"/>
        <end position="422"/>
    </location>
</feature>
<proteinExistence type="predicted"/>
<organism evidence="3 4">
    <name type="scientific">Trypanosoma conorhini</name>
    <dbReference type="NCBI Taxonomy" id="83891"/>
    <lineage>
        <taxon>Eukaryota</taxon>
        <taxon>Discoba</taxon>
        <taxon>Euglenozoa</taxon>
        <taxon>Kinetoplastea</taxon>
        <taxon>Metakinetoplastina</taxon>
        <taxon>Trypanosomatida</taxon>
        <taxon>Trypanosomatidae</taxon>
        <taxon>Trypanosoma</taxon>
    </lineage>
</organism>
<accession>A0A3R7M2T3</accession>
<evidence type="ECO:0000313" key="4">
    <source>
        <dbReference type="Proteomes" id="UP000284403"/>
    </source>
</evidence>
<comment type="caution">
    <text evidence="3">The sequence shown here is derived from an EMBL/GenBank/DDBJ whole genome shotgun (WGS) entry which is preliminary data.</text>
</comment>
<evidence type="ECO:0000256" key="1">
    <source>
        <dbReference type="SAM" id="MobiDB-lite"/>
    </source>
</evidence>
<feature type="compositionally biased region" description="Low complexity" evidence="1">
    <location>
        <begin position="363"/>
        <end position="376"/>
    </location>
</feature>
<keyword evidence="2" id="KW-0732">Signal</keyword>
<dbReference type="Proteomes" id="UP000284403">
    <property type="component" value="Unassembled WGS sequence"/>
</dbReference>
<sequence length="422" mass="41246">MAGRALLVCALCALCCAAGGGWAWDHLCDEDGRRLLNKTAKEVSPYCASLGAPKEGTKKTTLQNEQSSPPQMENGVVVGGQGEAAGRTDGALLPSPGPGGGGGATGPEEKGPQAPTAGSSGHSAAVPATPGASEAQGDHLTSVDVSEGTSAGADGELKKVAGTADLSQQQREGETQSGPGATQTTPGAAASLTDSKNDLSQSQAQEYRGEQGASTQLSGREAATLPDVTSNAADGEGRETTQLSPPASREGAGGQGGKPTEQETKDATDSDAAWNPDGQREVAAASAAAGTANEPTPAVESTATDARNNATTTGGDSGSSPAAQPQPESSVAATEAGQPEQKEQSAVPASQEETETSGERGEATQPAAGTAAQAVATTNVTSAAKAAPGDSDGSSTAASHSASLLALFLLLACAAAAAMLAA</sequence>
<dbReference type="RefSeq" id="XP_029222930.1">
    <property type="nucleotide sequence ID" value="XM_029376958.1"/>
</dbReference>
<feature type="compositionally biased region" description="Polar residues" evidence="1">
    <location>
        <begin position="192"/>
        <end position="205"/>
    </location>
</feature>
<gene>
    <name evidence="3" type="ORF">Tco025E_10173</name>
</gene>
<name>A0A3R7M2T3_9TRYP</name>
<feature type="compositionally biased region" description="Low complexity" evidence="1">
    <location>
        <begin position="283"/>
        <end position="292"/>
    </location>
</feature>
<protein>
    <submittedName>
        <fullName evidence="3">Mucin-associated surface protein (MASP)</fullName>
    </submittedName>
</protein>
<feature type="signal peptide" evidence="2">
    <location>
        <begin position="1"/>
        <end position="23"/>
    </location>
</feature>
<feature type="compositionally biased region" description="Polar residues" evidence="1">
    <location>
        <begin position="59"/>
        <end position="71"/>
    </location>
</feature>
<feature type="compositionally biased region" description="Low complexity" evidence="1">
    <location>
        <begin position="175"/>
        <end position="191"/>
    </location>
</feature>